<evidence type="ECO:0000313" key="2">
    <source>
        <dbReference type="Proteomes" id="UP000078532"/>
    </source>
</evidence>
<evidence type="ECO:0000313" key="1">
    <source>
        <dbReference type="EMBL" id="OAT79297.1"/>
    </source>
</evidence>
<organism evidence="1 2">
    <name type="scientific">Desulfotomaculum copahuensis</name>
    <dbReference type="NCBI Taxonomy" id="1838280"/>
    <lineage>
        <taxon>Bacteria</taxon>
        <taxon>Bacillati</taxon>
        <taxon>Bacillota</taxon>
        <taxon>Clostridia</taxon>
        <taxon>Eubacteriales</taxon>
        <taxon>Desulfotomaculaceae</taxon>
        <taxon>Desulfotomaculum</taxon>
    </lineage>
</organism>
<gene>
    <name evidence="1" type="ORF">A6M21_16310</name>
</gene>
<reference evidence="1 2" key="1">
    <citation type="submission" date="2016-04" db="EMBL/GenBank/DDBJ databases">
        <authorList>
            <person name="Evans L.H."/>
            <person name="Alamgir A."/>
            <person name="Owens N."/>
            <person name="Weber N.D."/>
            <person name="Virtaneva K."/>
            <person name="Barbian K."/>
            <person name="Babar A."/>
            <person name="Rosenke K."/>
        </authorList>
    </citation>
    <scope>NUCLEOTIDE SEQUENCE [LARGE SCALE GENOMIC DNA]</scope>
    <source>
        <strain evidence="1 2">LMa1</strain>
    </source>
</reference>
<accession>A0A1B7LAF1</accession>
<sequence>MINGNLPSLIRFLIQETLKMLQNFISEGRQVQDQRMLITMQLCEQDNYQSTPSEMRYAASLLPLVFSELEKKPQFQHYCKILLENRQFSAIFPAKDTMQKAYPMSWLVIQYFDVLKNVRTCWN</sequence>
<proteinExistence type="predicted"/>
<protein>
    <submittedName>
        <fullName evidence="1">Uncharacterized protein</fullName>
    </submittedName>
</protein>
<dbReference type="EMBL" id="LYVF01000203">
    <property type="protein sequence ID" value="OAT79297.1"/>
    <property type="molecule type" value="Genomic_DNA"/>
</dbReference>
<name>A0A1B7LAF1_9FIRM</name>
<dbReference type="AlphaFoldDB" id="A0A1B7LAF1"/>
<comment type="caution">
    <text evidence="1">The sequence shown here is derived from an EMBL/GenBank/DDBJ whole genome shotgun (WGS) entry which is preliminary data.</text>
</comment>
<keyword evidence="2" id="KW-1185">Reference proteome</keyword>
<dbReference type="Proteomes" id="UP000078532">
    <property type="component" value="Unassembled WGS sequence"/>
</dbReference>